<dbReference type="InterPro" id="IPR025662">
    <property type="entry name" value="Sigma_54_int_dom_ATP-bd_1"/>
</dbReference>
<dbReference type="PANTHER" id="PTHR32071">
    <property type="entry name" value="TRANSCRIPTIONAL REGULATORY PROTEIN"/>
    <property type="match status" value="1"/>
</dbReference>
<evidence type="ECO:0000256" key="8">
    <source>
        <dbReference type="PROSITE-ProRule" id="PRU00169"/>
    </source>
</evidence>
<dbReference type="SUPFAM" id="SSF52172">
    <property type="entry name" value="CheY-like"/>
    <property type="match status" value="1"/>
</dbReference>
<sequence>MTSSILVVDDEPRLAETLALALEGGGLTSEFVTSADSALERIEQGEFGLVITDLRMPGRNGRDLLHELQSKRPDMPVVVMTAYASLRDAVALVKDGAFDYISKPFEIDDVIATARRALRLTQVVNENRRLRAELEGRYSFGNLIGSSPAFAEVLRQIAEVCESRATVLIQGESGTGKELVARAIHFNSPRRDNPFIAINCSAIPEHLLESELFGHAKGAFTGAVAAREGRFVTANGGTLFLDEIGDLPASLQPKLLRALQDQTFEPVGSDRSVKVDVRIIAATHRDLEAAMDDDDFREDLYYRLAVYPIRVPALRERAGDVLPIASHFLSHFAAEMTKKISGFAPEAEAALSAYQWPGNIRELQNAIERATIVASQNVITPQDLPGYVTRAKRPAATNPAVPSDLDGEMERIERDFILAALQETDGVQVKAAERLGIAERSLWHRIKKLGIKIAKTAR</sequence>
<dbReference type="Pfam" id="PF00072">
    <property type="entry name" value="Response_reg"/>
    <property type="match status" value="1"/>
</dbReference>
<keyword evidence="12" id="KW-1185">Reference proteome</keyword>
<accession>A0ABS9QHX6</accession>
<comment type="caution">
    <text evidence="11">The sequence shown here is derived from an EMBL/GenBank/DDBJ whole genome shotgun (WGS) entry which is preliminary data.</text>
</comment>
<evidence type="ECO:0000259" key="10">
    <source>
        <dbReference type="PROSITE" id="PS50110"/>
    </source>
</evidence>
<dbReference type="Proteomes" id="UP001201701">
    <property type="component" value="Unassembled WGS sequence"/>
</dbReference>
<keyword evidence="5" id="KW-0238">DNA-binding</keyword>
<keyword evidence="8" id="KW-0597">Phosphoprotein</keyword>
<evidence type="ECO:0000256" key="2">
    <source>
        <dbReference type="ARBA" id="ARBA00022840"/>
    </source>
</evidence>
<dbReference type="Gene3D" id="3.40.50.300">
    <property type="entry name" value="P-loop containing nucleotide triphosphate hydrolases"/>
    <property type="match status" value="1"/>
</dbReference>
<keyword evidence="7" id="KW-0804">Transcription</keyword>
<dbReference type="PROSITE" id="PS00676">
    <property type="entry name" value="SIGMA54_INTERACT_2"/>
    <property type="match status" value="1"/>
</dbReference>
<dbReference type="InterPro" id="IPR002078">
    <property type="entry name" value="Sigma_54_int"/>
</dbReference>
<dbReference type="InterPro" id="IPR009057">
    <property type="entry name" value="Homeodomain-like_sf"/>
</dbReference>
<dbReference type="RefSeq" id="WP_239367765.1">
    <property type="nucleotide sequence ID" value="NZ_JAKREW010000020.1"/>
</dbReference>
<evidence type="ECO:0000313" key="11">
    <source>
        <dbReference type="EMBL" id="MCG7507020.1"/>
    </source>
</evidence>
<dbReference type="SUPFAM" id="SSF46689">
    <property type="entry name" value="Homeodomain-like"/>
    <property type="match status" value="1"/>
</dbReference>
<evidence type="ECO:0000256" key="7">
    <source>
        <dbReference type="ARBA" id="ARBA00023163"/>
    </source>
</evidence>
<dbReference type="Gene3D" id="3.40.50.2300">
    <property type="match status" value="1"/>
</dbReference>
<dbReference type="InterPro" id="IPR003593">
    <property type="entry name" value="AAA+_ATPase"/>
</dbReference>
<dbReference type="PROSITE" id="PS00688">
    <property type="entry name" value="SIGMA54_INTERACT_3"/>
    <property type="match status" value="1"/>
</dbReference>
<dbReference type="Pfam" id="PF02954">
    <property type="entry name" value="HTH_8"/>
    <property type="match status" value="1"/>
</dbReference>
<keyword evidence="3" id="KW-0902">Two-component regulatory system</keyword>
<dbReference type="PROSITE" id="PS00675">
    <property type="entry name" value="SIGMA54_INTERACT_1"/>
    <property type="match status" value="1"/>
</dbReference>
<gene>
    <name evidence="11" type="ORF">L4923_18490</name>
</gene>
<dbReference type="InterPro" id="IPR058031">
    <property type="entry name" value="AAA_lid_NorR"/>
</dbReference>
<proteinExistence type="predicted"/>
<keyword evidence="2" id="KW-0067">ATP-binding</keyword>
<dbReference type="Pfam" id="PF25601">
    <property type="entry name" value="AAA_lid_14"/>
    <property type="match status" value="1"/>
</dbReference>
<dbReference type="SUPFAM" id="SSF52540">
    <property type="entry name" value="P-loop containing nucleoside triphosphate hydrolases"/>
    <property type="match status" value="1"/>
</dbReference>
<feature type="domain" description="Response regulatory" evidence="10">
    <location>
        <begin position="4"/>
        <end position="118"/>
    </location>
</feature>
<dbReference type="SMART" id="SM00382">
    <property type="entry name" value="AAA"/>
    <property type="match status" value="1"/>
</dbReference>
<feature type="modified residue" description="4-aspartylphosphate" evidence="8">
    <location>
        <position position="53"/>
    </location>
</feature>
<dbReference type="PROSITE" id="PS50110">
    <property type="entry name" value="RESPONSE_REGULATORY"/>
    <property type="match status" value="1"/>
</dbReference>
<dbReference type="PRINTS" id="PR01590">
    <property type="entry name" value="HTHFIS"/>
</dbReference>
<protein>
    <submittedName>
        <fullName evidence="11">Sigma-54 dependent transcriptional regulator</fullName>
    </submittedName>
</protein>
<feature type="domain" description="Sigma-54 factor interaction" evidence="9">
    <location>
        <begin position="143"/>
        <end position="372"/>
    </location>
</feature>
<dbReference type="InterPro" id="IPR025944">
    <property type="entry name" value="Sigma_54_int_dom_CS"/>
</dbReference>
<dbReference type="Gene3D" id="1.10.8.60">
    <property type="match status" value="1"/>
</dbReference>
<dbReference type="InterPro" id="IPR011006">
    <property type="entry name" value="CheY-like_superfamily"/>
</dbReference>
<keyword evidence="4" id="KW-0805">Transcription regulation</keyword>
<keyword evidence="6" id="KW-0010">Activator</keyword>
<evidence type="ECO:0000313" key="12">
    <source>
        <dbReference type="Proteomes" id="UP001201701"/>
    </source>
</evidence>
<dbReference type="InterPro" id="IPR001789">
    <property type="entry name" value="Sig_transdc_resp-reg_receiver"/>
</dbReference>
<organism evidence="11 12">
    <name type="scientific">Mesorhizobium retamae</name>
    <dbReference type="NCBI Taxonomy" id="2912854"/>
    <lineage>
        <taxon>Bacteria</taxon>
        <taxon>Pseudomonadati</taxon>
        <taxon>Pseudomonadota</taxon>
        <taxon>Alphaproteobacteria</taxon>
        <taxon>Hyphomicrobiales</taxon>
        <taxon>Phyllobacteriaceae</taxon>
        <taxon>Mesorhizobium</taxon>
    </lineage>
</organism>
<evidence type="ECO:0000259" key="9">
    <source>
        <dbReference type="PROSITE" id="PS50045"/>
    </source>
</evidence>
<dbReference type="SMART" id="SM00448">
    <property type="entry name" value="REC"/>
    <property type="match status" value="1"/>
</dbReference>
<evidence type="ECO:0000256" key="1">
    <source>
        <dbReference type="ARBA" id="ARBA00022741"/>
    </source>
</evidence>
<evidence type="ECO:0000256" key="6">
    <source>
        <dbReference type="ARBA" id="ARBA00023159"/>
    </source>
</evidence>
<dbReference type="EMBL" id="JAKREW010000020">
    <property type="protein sequence ID" value="MCG7507020.1"/>
    <property type="molecule type" value="Genomic_DNA"/>
</dbReference>
<dbReference type="Pfam" id="PF00158">
    <property type="entry name" value="Sigma54_activat"/>
    <property type="match status" value="1"/>
</dbReference>
<evidence type="ECO:0000256" key="4">
    <source>
        <dbReference type="ARBA" id="ARBA00023015"/>
    </source>
</evidence>
<evidence type="ECO:0000256" key="5">
    <source>
        <dbReference type="ARBA" id="ARBA00023125"/>
    </source>
</evidence>
<dbReference type="PROSITE" id="PS50045">
    <property type="entry name" value="SIGMA54_INTERACT_4"/>
    <property type="match status" value="1"/>
</dbReference>
<dbReference type="InterPro" id="IPR027417">
    <property type="entry name" value="P-loop_NTPase"/>
</dbReference>
<dbReference type="CDD" id="cd00009">
    <property type="entry name" value="AAA"/>
    <property type="match status" value="1"/>
</dbReference>
<dbReference type="Gene3D" id="1.10.10.60">
    <property type="entry name" value="Homeodomain-like"/>
    <property type="match status" value="1"/>
</dbReference>
<name>A0ABS9QHX6_9HYPH</name>
<keyword evidence="1" id="KW-0547">Nucleotide-binding</keyword>
<evidence type="ECO:0000256" key="3">
    <source>
        <dbReference type="ARBA" id="ARBA00023012"/>
    </source>
</evidence>
<dbReference type="InterPro" id="IPR025943">
    <property type="entry name" value="Sigma_54_int_dom_ATP-bd_2"/>
</dbReference>
<reference evidence="11 12" key="1">
    <citation type="submission" date="2022-02" db="EMBL/GenBank/DDBJ databases">
        <title>Draft genome sequence of Mezorhizobium retamae strain IRAMC:0171 isolated from Retama raetam nodules.</title>
        <authorList>
            <person name="Bengaied R."/>
            <person name="Sbissi I."/>
            <person name="Huber K."/>
            <person name="Ghodbane F."/>
            <person name="Nouioui I."/>
            <person name="Tarhouni M."/>
            <person name="Gtari M."/>
        </authorList>
    </citation>
    <scope>NUCLEOTIDE SEQUENCE [LARGE SCALE GENOMIC DNA]</scope>
    <source>
        <strain evidence="11 12">IRAMC:0171</strain>
    </source>
</reference>
<dbReference type="InterPro" id="IPR002197">
    <property type="entry name" value="HTH_Fis"/>
</dbReference>